<evidence type="ECO:0000256" key="7">
    <source>
        <dbReference type="ARBA" id="ARBA00022692"/>
    </source>
</evidence>
<dbReference type="InterPro" id="IPR035965">
    <property type="entry name" value="PAS-like_dom_sf"/>
</dbReference>
<feature type="transmembrane region" description="Helical" evidence="12">
    <location>
        <begin position="235"/>
        <end position="256"/>
    </location>
</feature>
<feature type="transmembrane region" description="Helical" evidence="12">
    <location>
        <begin position="42"/>
        <end position="69"/>
    </location>
</feature>
<dbReference type="SMART" id="SM00388">
    <property type="entry name" value="HisKA"/>
    <property type="match status" value="1"/>
</dbReference>
<dbReference type="GO" id="GO:0000155">
    <property type="term" value="F:phosphorelay sensor kinase activity"/>
    <property type="evidence" value="ECO:0007669"/>
    <property type="project" value="InterPro"/>
</dbReference>
<feature type="transmembrane region" description="Helical" evidence="12">
    <location>
        <begin position="149"/>
        <end position="169"/>
    </location>
</feature>
<evidence type="ECO:0000256" key="9">
    <source>
        <dbReference type="ARBA" id="ARBA00022989"/>
    </source>
</evidence>
<dbReference type="AlphaFoldDB" id="A0A250J9J4"/>
<dbReference type="InterPro" id="IPR003594">
    <property type="entry name" value="HATPase_dom"/>
</dbReference>
<dbReference type="EMBL" id="CP022098">
    <property type="protein sequence ID" value="ATB40243.1"/>
    <property type="molecule type" value="Genomic_DNA"/>
</dbReference>
<dbReference type="NCBIfam" id="TIGR00229">
    <property type="entry name" value="sensory_box"/>
    <property type="match status" value="2"/>
</dbReference>
<keyword evidence="7 12" id="KW-0812">Transmembrane</keyword>
<evidence type="ECO:0000259" key="13">
    <source>
        <dbReference type="PROSITE" id="PS50109"/>
    </source>
</evidence>
<proteinExistence type="predicted"/>
<comment type="catalytic activity">
    <reaction evidence="1">
        <text>ATP + protein L-histidine = ADP + protein N-phospho-L-histidine.</text>
        <dbReference type="EC" id="2.7.13.3"/>
    </reaction>
</comment>
<dbReference type="InterPro" id="IPR001610">
    <property type="entry name" value="PAC"/>
</dbReference>
<dbReference type="PROSITE" id="PS50109">
    <property type="entry name" value="HIS_KIN"/>
    <property type="match status" value="1"/>
</dbReference>
<keyword evidence="6" id="KW-0808">Transferase</keyword>
<evidence type="ECO:0000256" key="10">
    <source>
        <dbReference type="ARBA" id="ARBA00023136"/>
    </source>
</evidence>
<dbReference type="RefSeq" id="WP_198316145.1">
    <property type="nucleotide sequence ID" value="NZ_CP022098.1"/>
</dbReference>
<dbReference type="GO" id="GO:0005886">
    <property type="term" value="C:plasma membrane"/>
    <property type="evidence" value="ECO:0007669"/>
    <property type="project" value="UniProtKB-SubCell"/>
</dbReference>
<feature type="transmembrane region" description="Helical" evidence="12">
    <location>
        <begin position="111"/>
        <end position="137"/>
    </location>
</feature>
<evidence type="ECO:0000256" key="12">
    <source>
        <dbReference type="SAM" id="Phobius"/>
    </source>
</evidence>
<dbReference type="Pfam" id="PF02518">
    <property type="entry name" value="HATPase_c"/>
    <property type="match status" value="1"/>
</dbReference>
<dbReference type="Pfam" id="PF08447">
    <property type="entry name" value="PAS_3"/>
    <property type="match status" value="2"/>
</dbReference>
<dbReference type="Pfam" id="PF05231">
    <property type="entry name" value="MASE1"/>
    <property type="match status" value="1"/>
</dbReference>
<feature type="transmembrane region" description="Helical" evidence="12">
    <location>
        <begin position="12"/>
        <end position="30"/>
    </location>
</feature>
<keyword evidence="8 15" id="KW-0418">Kinase</keyword>
<dbReference type="Proteomes" id="UP000217257">
    <property type="component" value="Chromosome"/>
</dbReference>
<evidence type="ECO:0000256" key="11">
    <source>
        <dbReference type="SAM" id="Coils"/>
    </source>
</evidence>
<feature type="transmembrane region" description="Helical" evidence="12">
    <location>
        <begin position="75"/>
        <end position="99"/>
    </location>
</feature>
<dbReference type="CDD" id="cd00082">
    <property type="entry name" value="HisKA"/>
    <property type="match status" value="1"/>
</dbReference>
<dbReference type="InterPro" id="IPR036890">
    <property type="entry name" value="HATPase_C_sf"/>
</dbReference>
<dbReference type="FunFam" id="3.30.450.20:FF:000099">
    <property type="entry name" value="Sensory box sensor histidine kinase"/>
    <property type="match status" value="1"/>
</dbReference>
<evidence type="ECO:0000313" key="16">
    <source>
        <dbReference type="Proteomes" id="UP000217257"/>
    </source>
</evidence>
<accession>A0A250J9J4</accession>
<feature type="domain" description="Histidine kinase" evidence="13">
    <location>
        <begin position="569"/>
        <end position="782"/>
    </location>
</feature>
<dbReference type="InterPro" id="IPR013655">
    <property type="entry name" value="PAS_fold_3"/>
</dbReference>
<dbReference type="InterPro" id="IPR036097">
    <property type="entry name" value="HisK_dim/P_sf"/>
</dbReference>
<dbReference type="Gene3D" id="3.30.565.10">
    <property type="entry name" value="Histidine kinase-like ATPase, C-terminal domain"/>
    <property type="match status" value="1"/>
</dbReference>
<evidence type="ECO:0000256" key="8">
    <source>
        <dbReference type="ARBA" id="ARBA00022777"/>
    </source>
</evidence>
<feature type="transmembrane region" description="Helical" evidence="12">
    <location>
        <begin position="262"/>
        <end position="279"/>
    </location>
</feature>
<feature type="transmembrane region" description="Helical" evidence="12">
    <location>
        <begin position="181"/>
        <end position="199"/>
    </location>
</feature>
<dbReference type="PANTHER" id="PTHR43304">
    <property type="entry name" value="PHYTOCHROME-LIKE PROTEIN CPH1"/>
    <property type="match status" value="1"/>
</dbReference>
<name>A0A250J9J4_9BACT</name>
<keyword evidence="10 12" id="KW-0472">Membrane</keyword>
<dbReference type="SMART" id="SM00387">
    <property type="entry name" value="HATPase_c"/>
    <property type="match status" value="1"/>
</dbReference>
<evidence type="ECO:0000256" key="4">
    <source>
        <dbReference type="ARBA" id="ARBA00022475"/>
    </source>
</evidence>
<dbReference type="EC" id="2.7.13.3" evidence="3"/>
<dbReference type="InterPro" id="IPR052162">
    <property type="entry name" value="Sensor_kinase/Photoreceptor"/>
</dbReference>
<evidence type="ECO:0000256" key="2">
    <source>
        <dbReference type="ARBA" id="ARBA00004651"/>
    </source>
</evidence>
<dbReference type="SUPFAM" id="SSF55874">
    <property type="entry name" value="ATPase domain of HSP90 chaperone/DNA topoisomerase II/histidine kinase"/>
    <property type="match status" value="1"/>
</dbReference>
<dbReference type="InterPro" id="IPR000014">
    <property type="entry name" value="PAS"/>
</dbReference>
<dbReference type="Pfam" id="PF00512">
    <property type="entry name" value="HisKA"/>
    <property type="match status" value="1"/>
</dbReference>
<gene>
    <name evidence="15" type="ORF">CYFUS_005691</name>
</gene>
<evidence type="ECO:0000256" key="1">
    <source>
        <dbReference type="ARBA" id="ARBA00000085"/>
    </source>
</evidence>
<dbReference type="PROSITE" id="PS50113">
    <property type="entry name" value="PAC"/>
    <property type="match status" value="2"/>
</dbReference>
<keyword evidence="4" id="KW-1003">Cell membrane</keyword>
<evidence type="ECO:0000256" key="3">
    <source>
        <dbReference type="ARBA" id="ARBA00012438"/>
    </source>
</evidence>
<feature type="coiled-coil region" evidence="11">
    <location>
        <begin position="535"/>
        <end position="562"/>
    </location>
</feature>
<dbReference type="PRINTS" id="PR00344">
    <property type="entry name" value="BCTRLSENSOR"/>
</dbReference>
<reference evidence="15 16" key="1">
    <citation type="submission" date="2017-06" db="EMBL/GenBank/DDBJ databases">
        <title>Sequencing and comparative analysis of myxobacterial genomes.</title>
        <authorList>
            <person name="Rupp O."/>
            <person name="Goesmann A."/>
            <person name="Sogaard-Andersen L."/>
        </authorList>
    </citation>
    <scope>NUCLEOTIDE SEQUENCE [LARGE SCALE GENOMIC DNA]</scope>
    <source>
        <strain evidence="15 16">DSM 52655</strain>
    </source>
</reference>
<dbReference type="InterPro" id="IPR000700">
    <property type="entry name" value="PAS-assoc_C"/>
</dbReference>
<dbReference type="CDD" id="cd00130">
    <property type="entry name" value="PAS"/>
    <property type="match status" value="2"/>
</dbReference>
<dbReference type="InterPro" id="IPR005467">
    <property type="entry name" value="His_kinase_dom"/>
</dbReference>
<evidence type="ECO:0000313" key="15">
    <source>
        <dbReference type="EMBL" id="ATB40243.1"/>
    </source>
</evidence>
<keyword evidence="11" id="KW-0175">Coiled coil</keyword>
<evidence type="ECO:0000256" key="6">
    <source>
        <dbReference type="ARBA" id="ARBA00022679"/>
    </source>
</evidence>
<dbReference type="KEGG" id="cfus:CYFUS_005691"/>
<sequence>MKLPRGKVAEAVGFTLLYMAIARLSVLTLVEDGITVMWPVAGLSLGVLLLRGRWLWIFIVLGALGANLLAGLDPPLALCLALAHGLEMYLAAVLLSTGVDFSPSLHRFKDILFLGMVSLGTTAVGATLAALSFWWVGPPGVSPWWVARTWWLADQLSVWILTPVVLILSRTGLPRKTTGEWLLLLVFLALLGVMGWRVFLTPFEGHWLDLPYLTFPMLLWIALRFGPFGTVLGNLLVGTVAIVGTLSGRGVFMIMSEPNLSLQLYLGTAPLTSLLLAVITEDRRRNAELARSNQQWLQATLRAARAATWEWDAIGDHMTRSVNHDLLFGLPETRSDWNREDFLCRIHPEDRPRVSEELERALRGDGSYEAEFRVPQPDGSVRWLAFRATPRRQKERCVGLSGVVLDITQRKQQEQVLSESEHRFQRLADTAPVLLWMWAQDTGCTYLNRPWLDFTRRPLAEQLGEGWLEDVHPEDRLRRLAALQEATRARQPFEVEYRLRHHTGDYHWMLEQAVPRFAGESFLGFIGACADVQRLKEAEGLVQERSNRLAELNAELARSNADLEQFAYVTSHDLREPIRMVASYGELLERRYGDRLDERGHKYLGYIIEGALRLRDLVDDLLAYSRAGRGDQQPVESSVEQVLQRVQVTLHQAIEESEAQLLHGALPTVESLPSQLEVLLQNLIENAIKFRSAAPPRITVLARECPDGWEFEVQDNGIGIEPQYLERIFGLFQRLHSREQYPGTGMGLAICKRIVERHGGRIWATSVPGQGTSIHFTLRQKPRPAGGPRALA</sequence>
<keyword evidence="9 12" id="KW-1133">Transmembrane helix</keyword>
<dbReference type="InterPro" id="IPR004358">
    <property type="entry name" value="Sig_transdc_His_kin-like_C"/>
</dbReference>
<dbReference type="SUPFAM" id="SSF47384">
    <property type="entry name" value="Homodimeric domain of signal transducing histidine kinase"/>
    <property type="match status" value="1"/>
</dbReference>
<dbReference type="Gene3D" id="3.30.450.20">
    <property type="entry name" value="PAS domain"/>
    <property type="match status" value="2"/>
</dbReference>
<dbReference type="InterPro" id="IPR003661">
    <property type="entry name" value="HisK_dim/P_dom"/>
</dbReference>
<dbReference type="InterPro" id="IPR007895">
    <property type="entry name" value="MASE1"/>
</dbReference>
<comment type="subcellular location">
    <subcellularLocation>
        <location evidence="2">Cell membrane</location>
        <topology evidence="2">Multi-pass membrane protein</topology>
    </subcellularLocation>
</comment>
<dbReference type="Gene3D" id="1.10.287.130">
    <property type="match status" value="1"/>
</dbReference>
<dbReference type="SUPFAM" id="SSF55785">
    <property type="entry name" value="PYP-like sensor domain (PAS domain)"/>
    <property type="match status" value="2"/>
</dbReference>
<feature type="domain" description="PAC" evidence="14">
    <location>
        <begin position="368"/>
        <end position="419"/>
    </location>
</feature>
<protein>
    <recommendedName>
        <fullName evidence="3">histidine kinase</fullName>
        <ecNumber evidence="3">2.7.13.3</ecNumber>
    </recommendedName>
</protein>
<feature type="domain" description="PAC" evidence="14">
    <location>
        <begin position="493"/>
        <end position="544"/>
    </location>
</feature>
<dbReference type="PANTHER" id="PTHR43304:SF1">
    <property type="entry name" value="PAC DOMAIN-CONTAINING PROTEIN"/>
    <property type="match status" value="1"/>
</dbReference>
<dbReference type="SMART" id="SM00086">
    <property type="entry name" value="PAC"/>
    <property type="match status" value="2"/>
</dbReference>
<dbReference type="SMART" id="SM00091">
    <property type="entry name" value="PAS"/>
    <property type="match status" value="2"/>
</dbReference>
<dbReference type="Gene3D" id="2.10.70.100">
    <property type="match status" value="1"/>
</dbReference>
<dbReference type="FunFam" id="3.30.565.10:FF:000006">
    <property type="entry name" value="Sensor histidine kinase WalK"/>
    <property type="match status" value="1"/>
</dbReference>
<evidence type="ECO:0000256" key="5">
    <source>
        <dbReference type="ARBA" id="ARBA00022553"/>
    </source>
</evidence>
<keyword evidence="5" id="KW-0597">Phosphoprotein</keyword>
<organism evidence="15 16">
    <name type="scientific">Cystobacter fuscus</name>
    <dbReference type="NCBI Taxonomy" id="43"/>
    <lineage>
        <taxon>Bacteria</taxon>
        <taxon>Pseudomonadati</taxon>
        <taxon>Myxococcota</taxon>
        <taxon>Myxococcia</taxon>
        <taxon>Myxococcales</taxon>
        <taxon>Cystobacterineae</taxon>
        <taxon>Archangiaceae</taxon>
        <taxon>Cystobacter</taxon>
    </lineage>
</organism>
<evidence type="ECO:0000259" key="14">
    <source>
        <dbReference type="PROSITE" id="PS50113"/>
    </source>
</evidence>